<dbReference type="AlphaFoldDB" id="A0AAD5VT99"/>
<keyword evidence="1" id="KW-0812">Transmembrane</keyword>
<feature type="compositionally biased region" description="Polar residues" evidence="2">
    <location>
        <begin position="205"/>
        <end position="215"/>
    </location>
</feature>
<dbReference type="PANTHER" id="PTHR22166:SF12">
    <property type="entry name" value="ENDOPLASMIC RETICULUM JUNCTION FORMATION PROTEIN LUNAPARK"/>
    <property type="match status" value="1"/>
</dbReference>
<keyword evidence="1" id="KW-0479">Metal-binding</keyword>
<dbReference type="EMBL" id="JANIEX010000303">
    <property type="protein sequence ID" value="KAJ3569166.1"/>
    <property type="molecule type" value="Genomic_DNA"/>
</dbReference>
<feature type="region of interest" description="Disordered" evidence="2">
    <location>
        <begin position="205"/>
        <end position="224"/>
    </location>
</feature>
<keyword evidence="1" id="KW-0256">Endoplasmic reticulum</keyword>
<dbReference type="InterPro" id="IPR040115">
    <property type="entry name" value="Lnp"/>
</dbReference>
<dbReference type="GO" id="GO:0008270">
    <property type="term" value="F:zinc ion binding"/>
    <property type="evidence" value="ECO:0007669"/>
    <property type="project" value="UniProtKB-KW"/>
</dbReference>
<evidence type="ECO:0000313" key="4">
    <source>
        <dbReference type="EMBL" id="KAJ3569166.1"/>
    </source>
</evidence>
<comment type="domain">
    <text evidence="1">The C4-type zinc finger motif is necessary both for its ER three-way tubular junction localization and formation.</text>
</comment>
<dbReference type="GO" id="GO:1903373">
    <property type="term" value="P:positive regulation of endoplasmic reticulum tubular network organization"/>
    <property type="evidence" value="ECO:0007669"/>
    <property type="project" value="UniProtKB-UniRule"/>
</dbReference>
<gene>
    <name evidence="4" type="ORF">NP233_g5230</name>
</gene>
<keyword evidence="1" id="KW-0862">Zinc</keyword>
<reference evidence="4" key="1">
    <citation type="submission" date="2022-07" db="EMBL/GenBank/DDBJ databases">
        <title>Genome Sequence of Leucocoprinus birnbaumii.</title>
        <authorList>
            <person name="Buettner E."/>
        </authorList>
    </citation>
    <scope>NUCLEOTIDE SEQUENCE</scope>
    <source>
        <strain evidence="4">VT141</strain>
    </source>
</reference>
<feature type="domain" description="Lunapark zinc ribbon" evidence="3">
    <location>
        <begin position="244"/>
        <end position="302"/>
    </location>
</feature>
<keyword evidence="1" id="KW-1133">Transmembrane helix</keyword>
<feature type="region of interest" description="Disordered" evidence="2">
    <location>
        <begin position="304"/>
        <end position="381"/>
    </location>
</feature>
<feature type="transmembrane region" description="Helical" evidence="1">
    <location>
        <begin position="78"/>
        <end position="98"/>
    </location>
</feature>
<keyword evidence="5" id="KW-1185">Reference proteome</keyword>
<accession>A0AAD5VT99</accession>
<dbReference type="Pfam" id="PF10058">
    <property type="entry name" value="Zn_ribbon_10"/>
    <property type="match status" value="1"/>
</dbReference>
<evidence type="ECO:0000256" key="1">
    <source>
        <dbReference type="RuleBase" id="RU367073"/>
    </source>
</evidence>
<feature type="compositionally biased region" description="Polar residues" evidence="2">
    <location>
        <begin position="310"/>
        <end position="319"/>
    </location>
</feature>
<dbReference type="PANTHER" id="PTHR22166">
    <property type="entry name" value="ENDOPLASMIC RETICULUM JUNCTION FORMATION PROTEIN LUNAPARK"/>
    <property type="match status" value="1"/>
</dbReference>
<feature type="compositionally biased region" description="Low complexity" evidence="2">
    <location>
        <begin position="320"/>
        <end position="342"/>
    </location>
</feature>
<comment type="caution">
    <text evidence="4">The sequence shown here is derived from an EMBL/GenBank/DDBJ whole genome shotgun (WGS) entry which is preliminary data.</text>
</comment>
<dbReference type="Proteomes" id="UP001213000">
    <property type="component" value="Unassembled WGS sequence"/>
</dbReference>
<dbReference type="GO" id="GO:0071788">
    <property type="term" value="P:endoplasmic reticulum tubular network maintenance"/>
    <property type="evidence" value="ECO:0007669"/>
    <property type="project" value="UniProtKB-UniRule"/>
</dbReference>
<keyword evidence="1" id="KW-0863">Zinc-finger</keyword>
<comment type="similarity">
    <text evidence="1">Belongs to the lunapark family.</text>
</comment>
<proteinExistence type="inferred from homology"/>
<dbReference type="GO" id="GO:0098826">
    <property type="term" value="C:endoplasmic reticulum tubular network membrane"/>
    <property type="evidence" value="ECO:0007669"/>
    <property type="project" value="UniProtKB-UniRule"/>
</dbReference>
<evidence type="ECO:0000256" key="2">
    <source>
        <dbReference type="SAM" id="MobiDB-lite"/>
    </source>
</evidence>
<evidence type="ECO:0000313" key="5">
    <source>
        <dbReference type="Proteomes" id="UP001213000"/>
    </source>
</evidence>
<dbReference type="InterPro" id="IPR019273">
    <property type="entry name" value="Lunapark_Znf"/>
</dbReference>
<evidence type="ECO:0000259" key="3">
    <source>
        <dbReference type="Pfam" id="PF10058"/>
    </source>
</evidence>
<feature type="region of interest" description="Disordered" evidence="2">
    <location>
        <begin position="1"/>
        <end position="26"/>
    </location>
</feature>
<comment type="function">
    <text evidence="1">Plays a role in determining ER morphology.</text>
</comment>
<keyword evidence="1" id="KW-0472">Membrane</keyword>
<name>A0AAD5VT99_9AGAR</name>
<organism evidence="4 5">
    <name type="scientific">Leucocoprinus birnbaumii</name>
    <dbReference type="NCBI Taxonomy" id="56174"/>
    <lineage>
        <taxon>Eukaryota</taxon>
        <taxon>Fungi</taxon>
        <taxon>Dikarya</taxon>
        <taxon>Basidiomycota</taxon>
        <taxon>Agaricomycotina</taxon>
        <taxon>Agaricomycetes</taxon>
        <taxon>Agaricomycetidae</taxon>
        <taxon>Agaricales</taxon>
        <taxon>Agaricineae</taxon>
        <taxon>Agaricaceae</taxon>
        <taxon>Leucocoprinus</taxon>
    </lineage>
</organism>
<sequence length="381" mass="42621">MTRDVSRSSGGGVVERSSLEFSDDPRITSTCLSSNGFSPRRAFKREEDFKTILASLADDIQKRQTKLSEIRLREKRSTLLATLYTLLAWLVYTSLWYLDILPSIFQPTARKHAVAERAVRGLPVFIGPIIILFIRRIFQVWYTRKGDAEEKTLKSLMKERRAKVDEIKKKTNFDSMVKLFQEYGEPPAGATPLRNRLVNNQFPVTPQRQGATPGNPQSPVPPTLQAQLTPIPSPYPMAPPRKQWYDKVADALLGDDDHDIGSPSSRYALICDRCFTHNGLVKESMWEDAQFICRNPRCNHFNRSARSKRGNPSANASPHSNLSPPSITPSSSRRSNQHSPEATPSPPPRPASGPDESSVRDSDPDVPTVDSIDAGHMEVDS</sequence>
<comment type="subcellular location">
    <subcellularLocation>
        <location evidence="1">Endoplasmic reticulum membrane</location>
        <topology evidence="1">Multi-pass membrane protein</topology>
    </subcellularLocation>
</comment>
<protein>
    <recommendedName>
        <fullName evidence="1">Endoplasmic reticulum junction formation protein lunapark</fullName>
    </recommendedName>
</protein>
<feature type="transmembrane region" description="Helical" evidence="1">
    <location>
        <begin position="118"/>
        <end position="138"/>
    </location>
</feature>